<evidence type="ECO:0000313" key="3">
    <source>
        <dbReference type="EMBL" id="ANJ25658.1"/>
    </source>
</evidence>
<dbReference type="InterPro" id="IPR000917">
    <property type="entry name" value="Sulfatase_N"/>
</dbReference>
<dbReference type="InterPro" id="IPR017850">
    <property type="entry name" value="Alkaline_phosphatase_core_sf"/>
</dbReference>
<gene>
    <name evidence="3" type="ORF">ATC03_01645</name>
</gene>
<dbReference type="OrthoDB" id="9777306at2"/>
<evidence type="ECO:0000256" key="1">
    <source>
        <dbReference type="ARBA" id="ARBA00008779"/>
    </source>
</evidence>
<dbReference type="AlphaFoldDB" id="A0A191WBT4"/>
<dbReference type="KEGG" id="agy:ATC03_01645"/>
<name>A0A191WBT4_9MICO</name>
<accession>A0A191WBT4</accession>
<dbReference type="Pfam" id="PF00884">
    <property type="entry name" value="Sulfatase"/>
    <property type="match status" value="1"/>
</dbReference>
<keyword evidence="4" id="KW-1185">Reference proteome</keyword>
<dbReference type="CDD" id="cd16025">
    <property type="entry name" value="PAS_like"/>
    <property type="match status" value="1"/>
</dbReference>
<dbReference type="SUPFAM" id="SSF53649">
    <property type="entry name" value="Alkaline phosphatase-like"/>
    <property type="match status" value="1"/>
</dbReference>
<dbReference type="STRING" id="453304.ATC03_01645"/>
<dbReference type="InterPro" id="IPR050738">
    <property type="entry name" value="Sulfatase"/>
</dbReference>
<dbReference type="PANTHER" id="PTHR42693">
    <property type="entry name" value="ARYLSULFATASE FAMILY MEMBER"/>
    <property type="match status" value="1"/>
</dbReference>
<reference evidence="3 4" key="1">
    <citation type="journal article" date="2016" name="Int. J. Syst. Evol. Microbiol.">
        <title>Agromyces aureus sp. nov., isolated from the rhizosphere of Salix caprea L. grown in a heavy-metal-contaminated soil.</title>
        <authorList>
            <person name="Corretto E."/>
            <person name="Antonielli L."/>
            <person name="Sessitsch A."/>
            <person name="Compant S."/>
            <person name="Gorfer M."/>
            <person name="Kuffner M."/>
            <person name="Brader G."/>
        </authorList>
    </citation>
    <scope>NUCLEOTIDE SEQUENCE [LARGE SCALE GENOMIC DNA]</scope>
    <source>
        <strain evidence="3 4">AR33</strain>
    </source>
</reference>
<evidence type="ECO:0000259" key="2">
    <source>
        <dbReference type="Pfam" id="PF00884"/>
    </source>
</evidence>
<feature type="domain" description="Sulfatase N-terminal" evidence="2">
    <location>
        <begin position="45"/>
        <end position="458"/>
    </location>
</feature>
<organism evidence="3 4">
    <name type="scientific">Agromyces aureus</name>
    <dbReference type="NCBI Taxonomy" id="453304"/>
    <lineage>
        <taxon>Bacteria</taxon>
        <taxon>Bacillati</taxon>
        <taxon>Actinomycetota</taxon>
        <taxon>Actinomycetes</taxon>
        <taxon>Micrococcales</taxon>
        <taxon>Microbacteriaceae</taxon>
        <taxon>Agromyces</taxon>
    </lineage>
</organism>
<comment type="similarity">
    <text evidence="1">Belongs to the sulfatase family.</text>
</comment>
<dbReference type="PANTHER" id="PTHR42693:SF43">
    <property type="entry name" value="BLL2667 PROTEIN"/>
    <property type="match status" value="1"/>
</dbReference>
<sequence>MGDVLPGGVLPIPDQVYTGPMVMDAKKMEEKLPPIEMKRPPKQAPNVLLVLLDDVGFGASSAFGGPVPMPTAERLAGGGLRYSRFHTTAICSPTRAAMLSGRNHHQVGMGQITETATPSPGYRSTRPNSCVPLPEILRQSGYNTAQFGKCHEVPVWESGPTGPFDHWPAFSGFEKFYGFIGGETNQWTPALIDGVGFIEPPTDPDYHLMPDLADKTIQYINQQKALTPDKPFFVYFAPGATHAPHHVPKEWIAKHEGKYDQGWDKLREETFDRQKALGVIPEDAVLTERSEGIPAWEDTDEAMRPILAHQMEVYGAFLEYADHHTGRVIDALEALDILDDTLVLYIIGDNGASAEGGLNGAFMLSTAANGGAEYETPEFWAENLDKIGGPEAYNHYAVGWAHAMCTPYQWTKQVASHYGGTRNGTILHWPSNVKAQGEVRTQWHHVIDIAPTILDLAGLAQPHTVNGVTQVPMHGVSMAYSFDDAAADERHTTQYFEIMGNRGIYHRGWTAQTRHRTPWDVVGAAPDFSDDVWELYDTTVDWTQSNDLAKQNPAKLAELQQLFLIEATRYNVIPLDDRAAQRMNPEFAGRPTIVQGETLRLYEGMTRLNENVAINVKNRSWSVTAEVVVPDDGSLDGAIVAQGGRTGGWSFFAEGGRLGFHYNFCGLLRSTALSDAEIGAGKHQVRAEFAYDGGGIGRGGTVTLFIDGATSGTPATVKRTHPMYFSFDEGLDVGIDTGMPAYEGYATEQGRFTGTIDWAQIDLGTDDHGHLIDPEEWLQAAMRHQ</sequence>
<protein>
    <submittedName>
        <fullName evidence="3">Arylsulfatase</fullName>
    </submittedName>
</protein>
<dbReference type="Proteomes" id="UP000078437">
    <property type="component" value="Chromosome"/>
</dbReference>
<proteinExistence type="inferred from homology"/>
<dbReference type="Gene3D" id="3.30.1120.10">
    <property type="match status" value="1"/>
</dbReference>
<evidence type="ECO:0000313" key="4">
    <source>
        <dbReference type="Proteomes" id="UP000078437"/>
    </source>
</evidence>
<dbReference type="Gene3D" id="3.40.720.10">
    <property type="entry name" value="Alkaline Phosphatase, subunit A"/>
    <property type="match status" value="1"/>
</dbReference>
<reference evidence="4" key="2">
    <citation type="submission" date="2016-01" db="EMBL/GenBank/DDBJ databases">
        <title>Complete genome sequence of Agromyces aureus AR33T and comparison with related organisms.</title>
        <authorList>
            <person name="Corretto E."/>
            <person name="Antonielli L."/>
            <person name="Sessitsch A."/>
            <person name="Brader G."/>
        </authorList>
    </citation>
    <scope>NUCLEOTIDE SEQUENCE [LARGE SCALE GENOMIC DNA]</scope>
    <source>
        <strain evidence="4">AR33</strain>
    </source>
</reference>
<dbReference type="EMBL" id="CP013979">
    <property type="protein sequence ID" value="ANJ25658.1"/>
    <property type="molecule type" value="Genomic_DNA"/>
</dbReference>
<dbReference type="RefSeq" id="WP_067872338.1">
    <property type="nucleotide sequence ID" value="NZ_CP013979.1"/>
</dbReference>